<dbReference type="InterPro" id="IPR001667">
    <property type="entry name" value="DDH_dom"/>
</dbReference>
<proteinExistence type="inferred from homology"/>
<evidence type="ECO:0000256" key="12">
    <source>
        <dbReference type="ARBA" id="ARBA00051753"/>
    </source>
</evidence>
<dbReference type="KEGG" id="jeo:JMA_36780"/>
<evidence type="ECO:0000256" key="9">
    <source>
        <dbReference type="ARBA" id="ARBA00023004"/>
    </source>
</evidence>
<dbReference type="InterPro" id="IPR014528">
    <property type="entry name" value="GdpP/PdeA"/>
</dbReference>
<feature type="binding site" evidence="16">
    <location>
        <position position="505"/>
    </location>
    <ligand>
        <name>Mn(2+)</name>
        <dbReference type="ChEBI" id="CHEBI:29035"/>
        <label>2</label>
    </ligand>
</feature>
<protein>
    <recommendedName>
        <fullName evidence="14 15">Cyclic-di-AMP phosphodiesterase</fullName>
        <ecNumber evidence="15">3.1.4.-</ecNumber>
    </recommendedName>
</protein>
<keyword evidence="6 16" id="KW-0479">Metal-binding</keyword>
<dbReference type="GO" id="GO:0003676">
    <property type="term" value="F:nucleic acid binding"/>
    <property type="evidence" value="ECO:0007669"/>
    <property type="project" value="UniProtKB-UniRule"/>
</dbReference>
<dbReference type="PIRSF" id="PIRSF026583">
    <property type="entry name" value="YybT"/>
    <property type="match status" value="1"/>
</dbReference>
<name>A0A0B5ARU3_9BACL</name>
<keyword evidence="3 15" id="KW-1003">Cell membrane</keyword>
<dbReference type="GO" id="GO:0005886">
    <property type="term" value="C:plasma membrane"/>
    <property type="evidence" value="ECO:0007669"/>
    <property type="project" value="UniProtKB-SubCell"/>
</dbReference>
<evidence type="ECO:0000256" key="15">
    <source>
        <dbReference type="PIRNR" id="PIRNR026583"/>
    </source>
</evidence>
<dbReference type="FunFam" id="3.90.1640.10:FF:000002">
    <property type="entry name" value="Cyclic-di-AMP phosphodiesterase"/>
    <property type="match status" value="1"/>
</dbReference>
<dbReference type="FunFam" id="3.10.310.30:FF:000002">
    <property type="entry name" value="Cyclic-di-AMP phosphodiesterase"/>
    <property type="match status" value="1"/>
</dbReference>
<comment type="subcellular location">
    <subcellularLocation>
        <location evidence="2">Cell membrane</location>
        <topology evidence="2">Multi-pass membrane protein</topology>
    </subcellularLocation>
</comment>
<dbReference type="EMBL" id="CP009416">
    <property type="protein sequence ID" value="AJD92995.1"/>
    <property type="molecule type" value="Genomic_DNA"/>
</dbReference>
<evidence type="ECO:0000256" key="13">
    <source>
        <dbReference type="ARBA" id="ARBA00061474"/>
    </source>
</evidence>
<keyword evidence="10 15" id="KW-0472">Membrane</keyword>
<dbReference type="Gene3D" id="3.10.310.30">
    <property type="match status" value="1"/>
</dbReference>
<dbReference type="InterPro" id="IPR038763">
    <property type="entry name" value="DHH_sf"/>
</dbReference>
<evidence type="ECO:0000256" key="2">
    <source>
        <dbReference type="ARBA" id="ARBA00004651"/>
    </source>
</evidence>
<comment type="cofactor">
    <cofactor evidence="16">
        <name>Mn(2+)</name>
        <dbReference type="ChEBI" id="CHEBI:29035"/>
    </cofactor>
    <text evidence="16">For phosphodiesterase activity, probably binds 2 Mn(2+) per subunit.</text>
</comment>
<reference evidence="19 20" key="1">
    <citation type="submission" date="2014-08" db="EMBL/GenBank/DDBJ databases">
        <title>Complete genome of a marine bacteria Jeotgalibacillus malaysiensis.</title>
        <authorList>
            <person name="Yaakop A.S."/>
            <person name="Chan K.-G."/>
            <person name="Goh K.M."/>
        </authorList>
    </citation>
    <scope>NUCLEOTIDE SEQUENCE [LARGE SCALE GENOMIC DNA]</scope>
    <source>
        <strain evidence="19 20">D5</strain>
    </source>
</reference>
<feature type="transmembrane region" description="Helical" evidence="17">
    <location>
        <begin position="14"/>
        <end position="34"/>
    </location>
</feature>
<dbReference type="Pfam" id="PF01368">
    <property type="entry name" value="DHH"/>
    <property type="match status" value="1"/>
</dbReference>
<dbReference type="GO" id="GO:0046872">
    <property type="term" value="F:metal ion binding"/>
    <property type="evidence" value="ECO:0007669"/>
    <property type="project" value="UniProtKB-KW"/>
</dbReference>
<dbReference type="PANTHER" id="PTHR47618">
    <property type="entry name" value="BIFUNCTIONAL OLIGORIBONUCLEASE AND PAP PHOSPHATASE NRNA"/>
    <property type="match status" value="1"/>
</dbReference>
<feature type="domain" description="GGDEF" evidence="18">
    <location>
        <begin position="179"/>
        <end position="307"/>
    </location>
</feature>
<dbReference type="InterPro" id="IPR051319">
    <property type="entry name" value="Oligoribo/pAp-PDE_c-di-AMP_PDE"/>
</dbReference>
<keyword evidence="8 17" id="KW-1133">Transmembrane helix</keyword>
<comment type="catalytic activity">
    <reaction evidence="12">
        <text>3',3'-c-di-AMP + H2O = 5'-O-phosphonoadenylyl-(3'-&gt;5')-adenosine + H(+)</text>
        <dbReference type="Rhea" id="RHEA:54420"/>
        <dbReference type="ChEBI" id="CHEBI:15377"/>
        <dbReference type="ChEBI" id="CHEBI:15378"/>
        <dbReference type="ChEBI" id="CHEBI:71500"/>
        <dbReference type="ChEBI" id="CHEBI:138171"/>
        <dbReference type="EC" id="3.1.4.59"/>
    </reaction>
</comment>
<evidence type="ECO:0000259" key="18">
    <source>
        <dbReference type="PROSITE" id="PS50887"/>
    </source>
</evidence>
<evidence type="ECO:0000256" key="10">
    <source>
        <dbReference type="ARBA" id="ARBA00023136"/>
    </source>
</evidence>
<evidence type="ECO:0000313" key="20">
    <source>
        <dbReference type="Proteomes" id="UP000031449"/>
    </source>
</evidence>
<evidence type="ECO:0000256" key="11">
    <source>
        <dbReference type="ARBA" id="ARBA00023211"/>
    </source>
</evidence>
<dbReference type="InterPro" id="IPR000160">
    <property type="entry name" value="GGDEF_dom"/>
</dbReference>
<evidence type="ECO:0000256" key="1">
    <source>
        <dbReference type="ARBA" id="ARBA00001970"/>
    </source>
</evidence>
<dbReference type="Proteomes" id="UP000031449">
    <property type="component" value="Chromosome"/>
</dbReference>
<dbReference type="Gene3D" id="3.90.1640.10">
    <property type="entry name" value="inorganic pyrophosphatase (n-terminal core)"/>
    <property type="match status" value="1"/>
</dbReference>
<dbReference type="GO" id="GO:0106409">
    <property type="term" value="F:cyclic-di-AMP phosphodiesterase activity"/>
    <property type="evidence" value="ECO:0007669"/>
    <property type="project" value="UniProtKB-EC"/>
</dbReference>
<dbReference type="GO" id="GO:0016787">
    <property type="term" value="F:hydrolase activity"/>
    <property type="evidence" value="ECO:0007669"/>
    <property type="project" value="UniProtKB-UniRule"/>
</dbReference>
<feature type="binding site" evidence="16">
    <location>
        <position position="355"/>
    </location>
    <ligand>
        <name>Mn(2+)</name>
        <dbReference type="ChEBI" id="CHEBI:29035"/>
        <label>1</label>
    </ligand>
</feature>
<gene>
    <name evidence="19" type="ORF">JMA_36780</name>
</gene>
<dbReference type="Gene3D" id="3.30.450.20">
    <property type="entry name" value="PAS domain"/>
    <property type="match status" value="1"/>
</dbReference>
<comment type="cofactor">
    <cofactor evidence="1">
        <name>heme b</name>
        <dbReference type="ChEBI" id="CHEBI:60344"/>
    </cofactor>
</comment>
<dbReference type="PANTHER" id="PTHR47618:SF2">
    <property type="entry name" value="CYCLIC-DI-AMP PHOSPHODIESTERASE GDPP"/>
    <property type="match status" value="1"/>
</dbReference>
<evidence type="ECO:0000256" key="14">
    <source>
        <dbReference type="ARBA" id="ARBA00066839"/>
    </source>
</evidence>
<keyword evidence="4" id="KW-0349">Heme</keyword>
<dbReference type="InterPro" id="IPR003156">
    <property type="entry name" value="DHHA1_dom"/>
</dbReference>
<keyword evidence="20" id="KW-1185">Reference proteome</keyword>
<evidence type="ECO:0000313" key="19">
    <source>
        <dbReference type="EMBL" id="AJD92995.1"/>
    </source>
</evidence>
<evidence type="ECO:0000256" key="5">
    <source>
        <dbReference type="ARBA" id="ARBA00022692"/>
    </source>
</evidence>
<feature type="binding site" evidence="16">
    <location>
        <position position="426"/>
    </location>
    <ligand>
        <name>Mn(2+)</name>
        <dbReference type="ChEBI" id="CHEBI:29035"/>
        <label>2</label>
    </ligand>
</feature>
<dbReference type="BioCyc" id="JESP1508404:G14D9-12962-MONOMER"/>
<dbReference type="EC" id="3.1.4.-" evidence="15"/>
<dbReference type="HOGENOM" id="CLU_018278_0_0_9"/>
<evidence type="ECO:0000256" key="6">
    <source>
        <dbReference type="ARBA" id="ARBA00022723"/>
    </source>
</evidence>
<dbReference type="STRING" id="1508404.JMA_36780"/>
<dbReference type="SMART" id="SM00267">
    <property type="entry name" value="GGDEF"/>
    <property type="match status" value="1"/>
</dbReference>
<comment type="similarity">
    <text evidence="13 15">Belongs to the GdpP/PdeA phosphodiesterase family.</text>
</comment>
<evidence type="ECO:0000256" key="3">
    <source>
        <dbReference type="ARBA" id="ARBA00022475"/>
    </source>
</evidence>
<keyword evidence="5 17" id="KW-0812">Transmembrane</keyword>
<feature type="binding site" evidence="16">
    <location>
        <position position="450"/>
    </location>
    <ligand>
        <name>Mn(2+)</name>
        <dbReference type="ChEBI" id="CHEBI:29035"/>
        <label>2</label>
    </ligand>
</feature>
<dbReference type="InterPro" id="IPR049553">
    <property type="entry name" value="GdpP-like_PAS"/>
</dbReference>
<dbReference type="SUPFAM" id="SSF64182">
    <property type="entry name" value="DHH phosphoesterases"/>
    <property type="match status" value="1"/>
</dbReference>
<keyword evidence="7 15" id="KW-0378">Hydrolase</keyword>
<keyword evidence="11 16" id="KW-0464">Manganese</keyword>
<dbReference type="AlphaFoldDB" id="A0A0B5ARU3"/>
<dbReference type="Pfam" id="PF21370">
    <property type="entry name" value="PAS_GdpP"/>
    <property type="match status" value="1"/>
</dbReference>
<evidence type="ECO:0000256" key="4">
    <source>
        <dbReference type="ARBA" id="ARBA00022617"/>
    </source>
</evidence>
<dbReference type="Pfam" id="PF24898">
    <property type="entry name" value="GGDEF_GdpP"/>
    <property type="match status" value="1"/>
</dbReference>
<feature type="binding site" evidence="16">
    <location>
        <position position="351"/>
    </location>
    <ligand>
        <name>Mn(2+)</name>
        <dbReference type="ChEBI" id="CHEBI:29035"/>
        <label>1</label>
    </ligand>
</feature>
<accession>A0A0B5ARU3</accession>
<organism evidence="19 20">
    <name type="scientific">Jeotgalibacillus malaysiensis</name>
    <dbReference type="NCBI Taxonomy" id="1508404"/>
    <lineage>
        <taxon>Bacteria</taxon>
        <taxon>Bacillati</taxon>
        <taxon>Bacillota</taxon>
        <taxon>Bacilli</taxon>
        <taxon>Bacillales</taxon>
        <taxon>Caryophanaceae</taxon>
        <taxon>Jeotgalibacillus</taxon>
    </lineage>
</organism>
<feature type="binding site" evidence="16">
    <location>
        <position position="357"/>
    </location>
    <ligand>
        <name>Mn(2+)</name>
        <dbReference type="ChEBI" id="CHEBI:29035"/>
        <label>2</label>
    </ligand>
</feature>
<comment type="function">
    <text evidence="15">Has phosphodiesterase (PDE) activity against cyclic-di-AMP (c-di-AMP).</text>
</comment>
<feature type="binding site" evidence="16">
    <location>
        <position position="426"/>
    </location>
    <ligand>
        <name>Mn(2+)</name>
        <dbReference type="ChEBI" id="CHEBI:29035"/>
        <label>1</label>
    </ligand>
</feature>
<evidence type="ECO:0000256" key="7">
    <source>
        <dbReference type="ARBA" id="ARBA00022801"/>
    </source>
</evidence>
<evidence type="ECO:0000256" key="8">
    <source>
        <dbReference type="ARBA" id="ARBA00022989"/>
    </source>
</evidence>
<evidence type="ECO:0000256" key="17">
    <source>
        <dbReference type="SAM" id="Phobius"/>
    </source>
</evidence>
<sequence>MGAEGMPTYFQYRILRRLLLGLTVIVLLVAAVLFLYNWMFAVGALILAVPLLWFAFVFEKRFFNDTEEYIATLSYRVKRVGEEALMEMPVGILLYNDDFFVEWANPYLTAFIQDGTMISRSLYDVADVLVPVIKKEGSIEETVSWQGRIFRIIHKQDEKLLYFFDVTEQSEVEEQYAADRTVISVIFLDNYDELTQGMDDSARSNINSSVTTLLNQWATEHDIYVKRVSSDRFLAVMNERILRELEHEKFTVLDSIREMTSRQNVPLTLSIGIGSGAETLPELGRQAQSSLDLALGRGGDQVVINQANGKVKFYGGKTNPMEKRTRVRARVISHALRELIVSSDKVIVMGHKRPDMDAVGAAIGVRKIAQMNQREGFVALNFTEIDSGVNRLIDEIKTKPDLFSHIITPEEALDMVTEDTLLVIVDTHKPSLVIEEKLLNKAEKVVVIDHHRRGEEFIEHPLLVYMEPYASSTAELVTELLDYQPKTEKITMLEATALLAGIIVDTKSFTMRTGSRTFDAASYLRTLGADTVLVQQFLREDVTTYVERARLVETVTFYKHGMAIAFGEDDRVHDSVIIAQAADTLLQMEDVAASFVVAFRDEGVVGISARSLGTVNVQLIMEKLNGGGHLTNAATQLRDVTIDEAVEQLKLAINEHIEGGTEES</sequence>
<keyword evidence="9" id="KW-0408">Iron</keyword>
<dbReference type="Pfam" id="PF02272">
    <property type="entry name" value="DHHA1"/>
    <property type="match status" value="1"/>
</dbReference>
<evidence type="ECO:0000256" key="16">
    <source>
        <dbReference type="PIRSR" id="PIRSR026583-50"/>
    </source>
</evidence>
<dbReference type="PROSITE" id="PS50887">
    <property type="entry name" value="GGDEF"/>
    <property type="match status" value="1"/>
</dbReference>